<dbReference type="Gene3D" id="3.30.1490.480">
    <property type="entry name" value="Endolytic murein transglycosylase"/>
    <property type="match status" value="2"/>
</dbReference>
<reference evidence="8 9" key="1">
    <citation type="journal article" date="2016" name="Nat. Commun.">
        <title>Thousands of microbial genomes shed light on interconnected biogeochemical processes in an aquifer system.</title>
        <authorList>
            <person name="Anantharaman K."/>
            <person name="Brown C.T."/>
            <person name="Hug L.A."/>
            <person name="Sharon I."/>
            <person name="Castelle C.J."/>
            <person name="Probst A.J."/>
            <person name="Thomas B.C."/>
            <person name="Singh A."/>
            <person name="Wilkins M.J."/>
            <person name="Karaoz U."/>
            <person name="Brodie E.L."/>
            <person name="Williams K.H."/>
            <person name="Hubbard S.S."/>
            <person name="Banfield J.F."/>
        </authorList>
    </citation>
    <scope>NUCLEOTIDE SEQUENCE [LARGE SCALE GENOMIC DNA]</scope>
</reference>
<dbReference type="HAMAP" id="MF_02065">
    <property type="entry name" value="MltG"/>
    <property type="match status" value="1"/>
</dbReference>
<keyword evidence="4 7" id="KW-0472">Membrane</keyword>
<keyword evidence="3 7" id="KW-1133">Transmembrane helix</keyword>
<protein>
    <recommendedName>
        <fullName evidence="7">Endolytic murein transglycosylase</fullName>
        <ecNumber evidence="7">4.2.2.29</ecNumber>
    </recommendedName>
    <alternativeName>
        <fullName evidence="7">Peptidoglycan lytic transglycosylase</fullName>
    </alternativeName>
    <alternativeName>
        <fullName evidence="7">Peptidoglycan polymerization terminase</fullName>
    </alternativeName>
</protein>
<dbReference type="Proteomes" id="UP000177575">
    <property type="component" value="Unassembled WGS sequence"/>
</dbReference>
<dbReference type="InterPro" id="IPR003770">
    <property type="entry name" value="MLTG-like"/>
</dbReference>
<dbReference type="GO" id="GO:0005886">
    <property type="term" value="C:plasma membrane"/>
    <property type="evidence" value="ECO:0007669"/>
    <property type="project" value="UniProtKB-SubCell"/>
</dbReference>
<dbReference type="CDD" id="cd08010">
    <property type="entry name" value="MltG_like"/>
    <property type="match status" value="1"/>
</dbReference>
<evidence type="ECO:0000313" key="9">
    <source>
        <dbReference type="Proteomes" id="UP000177575"/>
    </source>
</evidence>
<dbReference type="AlphaFoldDB" id="A0A1G2Q342"/>
<dbReference type="PANTHER" id="PTHR30518">
    <property type="entry name" value="ENDOLYTIC MUREIN TRANSGLYCOSYLASE"/>
    <property type="match status" value="1"/>
</dbReference>
<evidence type="ECO:0000313" key="8">
    <source>
        <dbReference type="EMBL" id="OHA55005.1"/>
    </source>
</evidence>
<keyword evidence="6 7" id="KW-0961">Cell wall biogenesis/degradation</keyword>
<keyword evidence="5 7" id="KW-0456">Lyase</keyword>
<evidence type="ECO:0000256" key="6">
    <source>
        <dbReference type="ARBA" id="ARBA00023316"/>
    </source>
</evidence>
<dbReference type="PANTHER" id="PTHR30518:SF2">
    <property type="entry name" value="ENDOLYTIC MUREIN TRANSGLYCOSYLASE"/>
    <property type="match status" value="1"/>
</dbReference>
<dbReference type="EMBL" id="MHTC01000030">
    <property type="protein sequence ID" value="OHA55005.1"/>
    <property type="molecule type" value="Genomic_DNA"/>
</dbReference>
<name>A0A1G2Q342_9BACT</name>
<evidence type="ECO:0000256" key="2">
    <source>
        <dbReference type="ARBA" id="ARBA00022692"/>
    </source>
</evidence>
<feature type="transmembrane region" description="Helical" evidence="7">
    <location>
        <begin position="14"/>
        <end position="34"/>
    </location>
</feature>
<gene>
    <name evidence="7" type="primary">mltG</name>
    <name evidence="8" type="ORF">A2388_00225</name>
</gene>
<dbReference type="GO" id="GO:0071555">
    <property type="term" value="P:cell wall organization"/>
    <property type="evidence" value="ECO:0007669"/>
    <property type="project" value="UniProtKB-KW"/>
</dbReference>
<dbReference type="EC" id="4.2.2.29" evidence="7"/>
<dbReference type="GO" id="GO:0008932">
    <property type="term" value="F:lytic endotransglycosylase activity"/>
    <property type="evidence" value="ECO:0007669"/>
    <property type="project" value="UniProtKB-UniRule"/>
</dbReference>
<dbReference type="GO" id="GO:0009252">
    <property type="term" value="P:peptidoglycan biosynthetic process"/>
    <property type="evidence" value="ECO:0007669"/>
    <property type="project" value="UniProtKB-UniRule"/>
</dbReference>
<evidence type="ECO:0000256" key="3">
    <source>
        <dbReference type="ARBA" id="ARBA00022989"/>
    </source>
</evidence>
<comment type="subcellular location">
    <subcellularLocation>
        <location evidence="7">Cell membrane</location>
        <topology evidence="7">Single-pass membrane protein</topology>
    </subcellularLocation>
</comment>
<dbReference type="NCBIfam" id="TIGR00247">
    <property type="entry name" value="endolytic transglycosylase MltG"/>
    <property type="match status" value="1"/>
</dbReference>
<keyword evidence="1 7" id="KW-1003">Cell membrane</keyword>
<sequence>MGYFLKSPVTFKDWLRRGIIIVLSLSLITGYVGWQLVRPANRGVGNKAITILPGLSVEQISQQLESSGLIKSSFWFKIWLRFVNKETKIVSGYYSLPGNVNIINLTYLLTGGQKMNNEVEIRFVEGWTINQMADYLETNNIIKSEDFIKAVAEANSSKVIIEQINSELLKSWPGGSLEGYLFPDTYRIYRNSSASDIAVKMLQTLATKFSNEWQEILEKRGLSIHQAITLASIVEKEVSNPDDQKKVADIFLKRLNANMAIQADSTINFITGKSDSAVQAVDLNIDSPYNTYKYRGLPPGPISNPGLSAIRAVVFPMANDYWYFLTTPDAKVIYSRTYTEHKTAKAKYLQ</sequence>
<comment type="similarity">
    <text evidence="7">Belongs to the transglycosylase MltG family.</text>
</comment>
<comment type="function">
    <text evidence="7">Functions as a peptidoglycan terminase that cleaves nascent peptidoglycan strands endolytically to terminate their elongation.</text>
</comment>
<feature type="site" description="Important for catalytic activity" evidence="7">
    <location>
        <position position="237"/>
    </location>
</feature>
<dbReference type="Pfam" id="PF02618">
    <property type="entry name" value="YceG"/>
    <property type="match status" value="1"/>
</dbReference>
<evidence type="ECO:0000256" key="7">
    <source>
        <dbReference type="HAMAP-Rule" id="MF_02065"/>
    </source>
</evidence>
<organism evidence="8 9">
    <name type="scientific">Candidatus Veblenbacteria bacterium RIFOXYB1_FULL_43_13</name>
    <dbReference type="NCBI Taxonomy" id="1802426"/>
    <lineage>
        <taxon>Bacteria</taxon>
        <taxon>Candidatus Vebleniibacteriota</taxon>
    </lineage>
</organism>
<accession>A0A1G2Q342</accession>
<evidence type="ECO:0000256" key="5">
    <source>
        <dbReference type="ARBA" id="ARBA00023239"/>
    </source>
</evidence>
<evidence type="ECO:0000256" key="4">
    <source>
        <dbReference type="ARBA" id="ARBA00023136"/>
    </source>
</evidence>
<comment type="caution">
    <text evidence="8">The sequence shown here is derived from an EMBL/GenBank/DDBJ whole genome shotgun (WGS) entry which is preliminary data.</text>
</comment>
<proteinExistence type="inferred from homology"/>
<comment type="catalytic activity">
    <reaction evidence="7">
        <text>a peptidoglycan chain = a peptidoglycan chain with N-acetyl-1,6-anhydromuramyl-[peptide] at the reducing end + a peptidoglycan chain with N-acetylglucosamine at the non-reducing end.</text>
        <dbReference type="EC" id="4.2.2.29"/>
    </reaction>
</comment>
<keyword evidence="2 7" id="KW-0812">Transmembrane</keyword>
<evidence type="ECO:0000256" key="1">
    <source>
        <dbReference type="ARBA" id="ARBA00022475"/>
    </source>
</evidence>